<reference evidence="5" key="1">
    <citation type="submission" date="2025-08" db="UniProtKB">
        <authorList>
            <consortium name="Ensembl"/>
        </authorList>
    </citation>
    <scope>IDENTIFICATION</scope>
</reference>
<keyword evidence="6" id="KW-1185">Reference proteome</keyword>
<evidence type="ECO:0000256" key="2">
    <source>
        <dbReference type="ARBA" id="ARBA00023043"/>
    </source>
</evidence>
<evidence type="ECO:0008006" key="7">
    <source>
        <dbReference type="Google" id="ProtNLM"/>
    </source>
</evidence>
<feature type="transmembrane region" description="Helical" evidence="4">
    <location>
        <begin position="12"/>
        <end position="32"/>
    </location>
</feature>
<dbReference type="PANTHER" id="PTHR24179">
    <property type="entry name" value="PROTEIN PHOSPHATASE 1 REGULATORY SUBUNIT 12"/>
    <property type="match status" value="1"/>
</dbReference>
<dbReference type="InterPro" id="IPR002110">
    <property type="entry name" value="Ankyrin_rpt"/>
</dbReference>
<accession>A0A8C0U042</accession>
<dbReference type="SUPFAM" id="SSF48403">
    <property type="entry name" value="Ankyrin repeat"/>
    <property type="match status" value="1"/>
</dbReference>
<evidence type="ECO:0000256" key="3">
    <source>
        <dbReference type="PROSITE-ProRule" id="PRU00023"/>
    </source>
</evidence>
<evidence type="ECO:0000256" key="4">
    <source>
        <dbReference type="SAM" id="Phobius"/>
    </source>
</evidence>
<protein>
    <recommendedName>
        <fullName evidence="7">Protein phosphatase 1 regulatory subunit 27</fullName>
    </recommendedName>
</protein>
<dbReference type="InterPro" id="IPR051226">
    <property type="entry name" value="PP1_Regulatory_Subunit"/>
</dbReference>
<proteinExistence type="predicted"/>
<dbReference type="GO" id="GO:0005737">
    <property type="term" value="C:cytoplasm"/>
    <property type="evidence" value="ECO:0007669"/>
    <property type="project" value="TreeGrafter"/>
</dbReference>
<dbReference type="PROSITE" id="PS50088">
    <property type="entry name" value="ANK_REPEAT"/>
    <property type="match status" value="1"/>
</dbReference>
<organism evidence="5 6">
    <name type="scientific">Cyanistes caeruleus</name>
    <name type="common">Eurasian blue tit</name>
    <name type="synonym">Parus caeruleus</name>
    <dbReference type="NCBI Taxonomy" id="156563"/>
    <lineage>
        <taxon>Eukaryota</taxon>
        <taxon>Metazoa</taxon>
        <taxon>Chordata</taxon>
        <taxon>Craniata</taxon>
        <taxon>Vertebrata</taxon>
        <taxon>Euteleostomi</taxon>
        <taxon>Archelosauria</taxon>
        <taxon>Archosauria</taxon>
        <taxon>Dinosauria</taxon>
        <taxon>Saurischia</taxon>
        <taxon>Theropoda</taxon>
        <taxon>Coelurosauria</taxon>
        <taxon>Aves</taxon>
        <taxon>Neognathae</taxon>
        <taxon>Neoaves</taxon>
        <taxon>Telluraves</taxon>
        <taxon>Australaves</taxon>
        <taxon>Passeriformes</taxon>
        <taxon>Paridae</taxon>
        <taxon>Cyanistes</taxon>
    </lineage>
</organism>
<evidence type="ECO:0000313" key="5">
    <source>
        <dbReference type="Ensembl" id="ENSCCEP00000000520.1"/>
    </source>
</evidence>
<dbReference type="AlphaFoldDB" id="A0A8C0U042"/>
<sequence>MFLDHQIPIPIPLFPIPLFPLFPFPLFPFPLFQLIPFPLFPFPLFPFPLFQLIPLPLFPFPLFPLFPFPFSRHSHRSRRSQSCIDDSLPLVRLLLDSGADVNARDAELWTPLHAAATCGHLGLVQLLLQRGA</sequence>
<name>A0A8C0U042_CYACU</name>
<keyword evidence="4" id="KW-0812">Transmembrane</keyword>
<feature type="transmembrane region" description="Helical" evidence="4">
    <location>
        <begin position="52"/>
        <end position="70"/>
    </location>
</feature>
<keyword evidence="2 3" id="KW-0040">ANK repeat</keyword>
<reference evidence="5" key="2">
    <citation type="submission" date="2025-09" db="UniProtKB">
        <authorList>
            <consortium name="Ensembl"/>
        </authorList>
    </citation>
    <scope>IDENTIFICATION</scope>
</reference>
<dbReference type="Proteomes" id="UP000694410">
    <property type="component" value="Unplaced"/>
</dbReference>
<dbReference type="GO" id="GO:0004857">
    <property type="term" value="F:enzyme inhibitor activity"/>
    <property type="evidence" value="ECO:0007669"/>
    <property type="project" value="TreeGrafter"/>
</dbReference>
<dbReference type="PROSITE" id="PS50297">
    <property type="entry name" value="ANK_REP_REGION"/>
    <property type="match status" value="1"/>
</dbReference>
<evidence type="ECO:0000313" key="6">
    <source>
        <dbReference type="Proteomes" id="UP000694410"/>
    </source>
</evidence>
<dbReference type="GO" id="GO:0017020">
    <property type="term" value="F:myosin phosphatase regulator activity"/>
    <property type="evidence" value="ECO:0007669"/>
    <property type="project" value="TreeGrafter"/>
</dbReference>
<feature type="repeat" description="ANK" evidence="3">
    <location>
        <begin position="107"/>
        <end position="132"/>
    </location>
</feature>
<dbReference type="PANTHER" id="PTHR24179:SF29">
    <property type="entry name" value="LD46604P"/>
    <property type="match status" value="1"/>
</dbReference>
<keyword evidence="4" id="KW-0472">Membrane</keyword>
<dbReference type="Gene3D" id="1.25.40.20">
    <property type="entry name" value="Ankyrin repeat-containing domain"/>
    <property type="match status" value="1"/>
</dbReference>
<dbReference type="InterPro" id="IPR036770">
    <property type="entry name" value="Ankyrin_rpt-contain_sf"/>
</dbReference>
<dbReference type="Ensembl" id="ENSCCET00000000965.1">
    <property type="protein sequence ID" value="ENSCCEP00000000520.1"/>
    <property type="gene ID" value="ENSCCEG00000000691.1"/>
</dbReference>
<keyword evidence="4" id="KW-1133">Transmembrane helix</keyword>
<evidence type="ECO:0000256" key="1">
    <source>
        <dbReference type="ARBA" id="ARBA00022737"/>
    </source>
</evidence>
<keyword evidence="1" id="KW-0677">Repeat</keyword>
<dbReference type="Pfam" id="PF13637">
    <property type="entry name" value="Ank_4"/>
    <property type="match status" value="1"/>
</dbReference>